<dbReference type="InterPro" id="IPR052212">
    <property type="entry name" value="PH-like_domain"/>
</dbReference>
<feature type="region of interest" description="Disordered" evidence="1">
    <location>
        <begin position="480"/>
        <end position="669"/>
    </location>
</feature>
<feature type="compositionally biased region" description="Low complexity" evidence="1">
    <location>
        <begin position="613"/>
        <end position="642"/>
    </location>
</feature>
<feature type="compositionally biased region" description="Low complexity" evidence="1">
    <location>
        <begin position="19"/>
        <end position="46"/>
    </location>
</feature>
<feature type="compositionally biased region" description="Gly residues" evidence="1">
    <location>
        <begin position="213"/>
        <end position="222"/>
    </location>
</feature>
<feature type="region of interest" description="Disordered" evidence="1">
    <location>
        <begin position="15"/>
        <end position="109"/>
    </location>
</feature>
<feature type="non-terminal residue" evidence="2">
    <location>
        <position position="1"/>
    </location>
</feature>
<feature type="compositionally biased region" description="Gly residues" evidence="1">
    <location>
        <begin position="62"/>
        <end position="85"/>
    </location>
</feature>
<proteinExistence type="predicted"/>
<accession>A0A433SY29</accession>
<dbReference type="PANTHER" id="PTHR12156:SF22">
    <property type="entry name" value="PLECKSTRIN HOMOLOGY-LIKE DOMAIN FAMILY B MEMBER 3"/>
    <property type="match status" value="1"/>
</dbReference>
<dbReference type="EMBL" id="RQTK01000853">
    <property type="protein sequence ID" value="RUS74224.1"/>
    <property type="molecule type" value="Genomic_DNA"/>
</dbReference>
<comment type="caution">
    <text evidence="2">The sequence shown here is derived from an EMBL/GenBank/DDBJ whole genome shotgun (WGS) entry which is preliminary data.</text>
</comment>
<evidence type="ECO:0000313" key="2">
    <source>
        <dbReference type="EMBL" id="RUS74224.1"/>
    </source>
</evidence>
<evidence type="ECO:0000313" key="3">
    <source>
        <dbReference type="Proteomes" id="UP000271974"/>
    </source>
</evidence>
<keyword evidence="3" id="KW-1185">Reference proteome</keyword>
<protein>
    <submittedName>
        <fullName evidence="2">Uncharacterized protein</fullName>
    </submittedName>
</protein>
<feature type="compositionally biased region" description="Low complexity" evidence="1">
    <location>
        <begin position="411"/>
        <end position="423"/>
    </location>
</feature>
<feature type="region of interest" description="Disordered" evidence="1">
    <location>
        <begin position="126"/>
        <end position="435"/>
    </location>
</feature>
<feature type="compositionally biased region" description="Low complexity" evidence="1">
    <location>
        <begin position="277"/>
        <end position="294"/>
    </location>
</feature>
<evidence type="ECO:0000256" key="1">
    <source>
        <dbReference type="SAM" id="MobiDB-lite"/>
    </source>
</evidence>
<name>A0A433SY29_ELYCH</name>
<feature type="compositionally biased region" description="Polar residues" evidence="1">
    <location>
        <begin position="267"/>
        <end position="276"/>
    </location>
</feature>
<feature type="compositionally biased region" description="Polar residues" evidence="1">
    <location>
        <begin position="556"/>
        <end position="569"/>
    </location>
</feature>
<feature type="compositionally biased region" description="Gly residues" evidence="1">
    <location>
        <begin position="139"/>
        <end position="151"/>
    </location>
</feature>
<feature type="compositionally biased region" description="Polar residues" evidence="1">
    <location>
        <begin position="164"/>
        <end position="176"/>
    </location>
</feature>
<dbReference type="Proteomes" id="UP000271974">
    <property type="component" value="Unassembled WGS sequence"/>
</dbReference>
<feature type="compositionally biased region" description="Low complexity" evidence="1">
    <location>
        <begin position="152"/>
        <end position="163"/>
    </location>
</feature>
<dbReference type="PANTHER" id="PTHR12156">
    <property type="entry name" value="PLECKSTRIN HOMOLOGY-LIKE DOMAIN, FAMILY B, MEMBER 3"/>
    <property type="match status" value="1"/>
</dbReference>
<feature type="compositionally biased region" description="Polar residues" evidence="1">
    <location>
        <begin position="47"/>
        <end position="56"/>
    </location>
</feature>
<feature type="compositionally biased region" description="Low complexity" evidence="1">
    <location>
        <begin position="177"/>
        <end position="195"/>
    </location>
</feature>
<organism evidence="2 3">
    <name type="scientific">Elysia chlorotica</name>
    <name type="common">Eastern emerald elysia</name>
    <name type="synonym">Sea slug</name>
    <dbReference type="NCBI Taxonomy" id="188477"/>
    <lineage>
        <taxon>Eukaryota</taxon>
        <taxon>Metazoa</taxon>
        <taxon>Spiralia</taxon>
        <taxon>Lophotrochozoa</taxon>
        <taxon>Mollusca</taxon>
        <taxon>Gastropoda</taxon>
        <taxon>Heterobranchia</taxon>
        <taxon>Euthyneura</taxon>
        <taxon>Panpulmonata</taxon>
        <taxon>Sacoglossa</taxon>
        <taxon>Placobranchoidea</taxon>
        <taxon>Plakobranchidae</taxon>
        <taxon>Elysia</taxon>
    </lineage>
</organism>
<gene>
    <name evidence="2" type="ORF">EGW08_018013</name>
</gene>
<dbReference type="AlphaFoldDB" id="A0A433SY29"/>
<feature type="non-terminal residue" evidence="2">
    <location>
        <position position="669"/>
    </location>
</feature>
<feature type="compositionally biased region" description="Low complexity" evidence="1">
    <location>
        <begin position="341"/>
        <end position="360"/>
    </location>
</feature>
<feature type="compositionally biased region" description="Polar residues" evidence="1">
    <location>
        <begin position="595"/>
        <end position="611"/>
    </location>
</feature>
<sequence length="669" mass="69290">DDFVNKVCKFEMISRRKVSPTSSVSSPSSSSSTTFTATTKSPTTSVGKSPTSSKIFFSSDGWKGGGGGRGSSGSAGSGSGSGSGGTSSVNAAAGNPTIPLMSPYSPRGFVGEKVFTRDTATTRVSASLLQNLASPSAPGAGGSKSGQGQGQSQGQSQGQVQGQTPRVPSSEINGCGTTSSNSNSFTSVSSLSWTSDRSDIMSSGDGQSRNRSGSGGGGGGTGASKREIIYDDVPTPVPSPRVLPAHVTNRHEAAKHRGGVFEPPEQPSSTSEALYTNHQNQNNSSSNSNRSPSRVTPTRETPKRFVTLSSSDRDSFPTPVVTPLSPSGNANFPYISPGAGASSTTFTPAANSPSPSSSSSEHTGPLGHFTNGDGSGSSGSHHLPLYSAAYSSNRDSIRSGSSTGSGGGHVGSAKTSSSSSASSHRNTFEGMDFEFQELTSQQQQLALRHREVVAERKREQERERMDRQRLEDILKMCEEYQHEVETARPTSSDQAPPTRDKVPPTRDQAPPTRDQAPPTRDQAPPPYSQIESEQPPPPYSPTSSQTATSPRPPGQLNINTSLASSPTSSIDRKNKIKTNGSLMLGSPGSPYKEFASTSFSYPSQGLNSPHHVSTATASTASAASSASATCRTKESSSAYSSNSEDEAVGSSEDTGTIKKRPGMGDGIAA</sequence>
<feature type="compositionally biased region" description="Low complexity" evidence="1">
    <location>
        <begin position="391"/>
        <end position="402"/>
    </location>
</feature>
<reference evidence="2 3" key="1">
    <citation type="submission" date="2019-01" db="EMBL/GenBank/DDBJ databases">
        <title>A draft genome assembly of the solar-powered sea slug Elysia chlorotica.</title>
        <authorList>
            <person name="Cai H."/>
            <person name="Li Q."/>
            <person name="Fang X."/>
            <person name="Li J."/>
            <person name="Curtis N.E."/>
            <person name="Altenburger A."/>
            <person name="Shibata T."/>
            <person name="Feng M."/>
            <person name="Maeda T."/>
            <person name="Schwartz J.A."/>
            <person name="Shigenobu S."/>
            <person name="Lundholm N."/>
            <person name="Nishiyama T."/>
            <person name="Yang H."/>
            <person name="Hasebe M."/>
            <person name="Li S."/>
            <person name="Pierce S.K."/>
            <person name="Wang J."/>
        </authorList>
    </citation>
    <scope>NUCLEOTIDE SEQUENCE [LARGE SCALE GENOMIC DNA]</scope>
    <source>
        <strain evidence="2">EC2010</strain>
        <tissue evidence="2">Whole organism of an adult</tissue>
    </source>
</reference>
<dbReference type="OrthoDB" id="6020705at2759"/>
<feature type="compositionally biased region" description="Low complexity" evidence="1">
    <location>
        <begin position="202"/>
        <end position="212"/>
    </location>
</feature>